<keyword evidence="2" id="KW-0175">Coiled coil</keyword>
<name>A0A7W2EUA8_9BURK</name>
<dbReference type="InterPro" id="IPR000551">
    <property type="entry name" value="MerR-type_HTH_dom"/>
</dbReference>
<dbReference type="Gene3D" id="1.10.1660.10">
    <property type="match status" value="1"/>
</dbReference>
<dbReference type="GO" id="GO:0003677">
    <property type="term" value="F:DNA binding"/>
    <property type="evidence" value="ECO:0007669"/>
    <property type="project" value="UniProtKB-KW"/>
</dbReference>
<feature type="coiled-coil region" evidence="2">
    <location>
        <begin position="80"/>
        <end position="107"/>
    </location>
</feature>
<dbReference type="PROSITE" id="PS50937">
    <property type="entry name" value="HTH_MERR_2"/>
    <property type="match status" value="1"/>
</dbReference>
<dbReference type="EMBL" id="JACEZT010000011">
    <property type="protein sequence ID" value="MBA5638768.1"/>
    <property type="molecule type" value="Genomic_DNA"/>
</dbReference>
<evidence type="ECO:0000259" key="3">
    <source>
        <dbReference type="PROSITE" id="PS50937"/>
    </source>
</evidence>
<evidence type="ECO:0000256" key="2">
    <source>
        <dbReference type="SAM" id="Coils"/>
    </source>
</evidence>
<protein>
    <submittedName>
        <fullName evidence="4">MerR family transcriptional regulator</fullName>
    </submittedName>
</protein>
<dbReference type="GO" id="GO:0003700">
    <property type="term" value="F:DNA-binding transcription factor activity"/>
    <property type="evidence" value="ECO:0007669"/>
    <property type="project" value="InterPro"/>
</dbReference>
<keyword evidence="1" id="KW-0238">DNA-binding</keyword>
<reference evidence="4 5" key="1">
    <citation type="submission" date="2020-07" db="EMBL/GenBank/DDBJ databases">
        <title>Novel species isolated from subtropical streams in China.</title>
        <authorList>
            <person name="Lu H."/>
        </authorList>
    </citation>
    <scope>NUCLEOTIDE SEQUENCE [LARGE SCALE GENOMIC DNA]</scope>
    <source>
        <strain evidence="4 5">LX20W</strain>
    </source>
</reference>
<gene>
    <name evidence="4" type="ORF">H3H37_17050</name>
</gene>
<dbReference type="AlphaFoldDB" id="A0A7W2EUA8"/>
<dbReference type="SMART" id="SM00422">
    <property type="entry name" value="HTH_MERR"/>
    <property type="match status" value="1"/>
</dbReference>
<evidence type="ECO:0000256" key="1">
    <source>
        <dbReference type="ARBA" id="ARBA00023125"/>
    </source>
</evidence>
<feature type="domain" description="HTH merR-type" evidence="3">
    <location>
        <begin position="1"/>
        <end position="68"/>
    </location>
</feature>
<dbReference type="InterPro" id="IPR047057">
    <property type="entry name" value="MerR_fam"/>
</dbReference>
<dbReference type="PROSITE" id="PS00552">
    <property type="entry name" value="HTH_MERR_1"/>
    <property type="match status" value="1"/>
</dbReference>
<dbReference type="RefSeq" id="WP_182164648.1">
    <property type="nucleotide sequence ID" value="NZ_JACEZT010000011.1"/>
</dbReference>
<proteinExistence type="predicted"/>
<keyword evidence="5" id="KW-1185">Reference proteome</keyword>
<evidence type="ECO:0000313" key="4">
    <source>
        <dbReference type="EMBL" id="MBA5638768.1"/>
    </source>
</evidence>
<dbReference type="SUPFAM" id="SSF46955">
    <property type="entry name" value="Putative DNA-binding domain"/>
    <property type="match status" value="1"/>
</dbReference>
<accession>A0A7W2EUA8</accession>
<dbReference type="PANTHER" id="PTHR30204:SF92">
    <property type="entry name" value="HTH-TYPE TRANSCRIPTIONAL REGULATOR ZNTR"/>
    <property type="match status" value="1"/>
</dbReference>
<dbReference type="Pfam" id="PF13411">
    <property type="entry name" value="MerR_1"/>
    <property type="match status" value="1"/>
</dbReference>
<sequence length="117" mass="13130">MKIGTIARAAGVSCDTLRFYEKQGLIRSTRADNGYRHYAPETAQLVTYIRTAQRLGFSLAEIGGHMSAVWNAPDQDAAVAELLAEKVRDIENRIAELQGLRKELLERVRQQCPLSRD</sequence>
<comment type="caution">
    <text evidence="4">The sequence shown here is derived from an EMBL/GenBank/DDBJ whole genome shotgun (WGS) entry which is preliminary data.</text>
</comment>
<dbReference type="InterPro" id="IPR009061">
    <property type="entry name" value="DNA-bd_dom_put_sf"/>
</dbReference>
<dbReference type="Proteomes" id="UP000534388">
    <property type="component" value="Unassembled WGS sequence"/>
</dbReference>
<organism evidence="4 5">
    <name type="scientific">Rugamonas brunnea</name>
    <dbReference type="NCBI Taxonomy" id="2758569"/>
    <lineage>
        <taxon>Bacteria</taxon>
        <taxon>Pseudomonadati</taxon>
        <taxon>Pseudomonadota</taxon>
        <taxon>Betaproteobacteria</taxon>
        <taxon>Burkholderiales</taxon>
        <taxon>Oxalobacteraceae</taxon>
        <taxon>Telluria group</taxon>
        <taxon>Rugamonas</taxon>
    </lineage>
</organism>
<evidence type="ECO:0000313" key="5">
    <source>
        <dbReference type="Proteomes" id="UP000534388"/>
    </source>
</evidence>
<dbReference type="PRINTS" id="PR00040">
    <property type="entry name" value="HTHMERR"/>
</dbReference>
<dbReference type="PANTHER" id="PTHR30204">
    <property type="entry name" value="REDOX-CYCLING DRUG-SENSING TRANSCRIPTIONAL ACTIVATOR SOXR"/>
    <property type="match status" value="1"/>
</dbReference>